<accession>A0ABW2C1C3</accession>
<dbReference type="InterPro" id="IPR002716">
    <property type="entry name" value="PIN_dom"/>
</dbReference>
<keyword evidence="6" id="KW-0800">Toxin</keyword>
<comment type="function">
    <text evidence="6">Toxic component of a toxin-antitoxin (TA) system. An RNase.</text>
</comment>
<reference evidence="9" key="1">
    <citation type="journal article" date="2019" name="Int. J. Syst. Evol. Microbiol.">
        <title>The Global Catalogue of Microorganisms (GCM) 10K type strain sequencing project: providing services to taxonomists for standard genome sequencing and annotation.</title>
        <authorList>
            <consortium name="The Broad Institute Genomics Platform"/>
            <consortium name="The Broad Institute Genome Sequencing Center for Infectious Disease"/>
            <person name="Wu L."/>
            <person name="Ma J."/>
        </authorList>
    </citation>
    <scope>NUCLEOTIDE SEQUENCE [LARGE SCALE GENOMIC DNA]</scope>
    <source>
        <strain evidence="9">KCTC 32255</strain>
    </source>
</reference>
<proteinExistence type="inferred from homology"/>
<evidence type="ECO:0000256" key="2">
    <source>
        <dbReference type="ARBA" id="ARBA00022722"/>
    </source>
</evidence>
<keyword evidence="2 6" id="KW-0540">Nuclease</keyword>
<dbReference type="Gene3D" id="3.40.50.1010">
    <property type="entry name" value="5'-nuclease"/>
    <property type="match status" value="1"/>
</dbReference>
<dbReference type="Pfam" id="PF01850">
    <property type="entry name" value="PIN"/>
    <property type="match status" value="1"/>
</dbReference>
<sequence>MICLDVNVLVYAHREDAPRHAEYRSWLESGLNGDELFGVTSLVLTGFVRVVTHPRIFDPPSPLDVALTFADEIRGHDNCIALEPGERHWELFKALCRKSDARGNLVTDAHIAAVARESGAVLATTDKDFSRFDGLRRAHPLAEG</sequence>
<feature type="binding site" evidence="6">
    <location>
        <position position="5"/>
    </location>
    <ligand>
        <name>Mg(2+)</name>
        <dbReference type="ChEBI" id="CHEBI:18420"/>
    </ligand>
</feature>
<evidence type="ECO:0000256" key="6">
    <source>
        <dbReference type="HAMAP-Rule" id="MF_00265"/>
    </source>
</evidence>
<gene>
    <name evidence="6" type="primary">vapC</name>
    <name evidence="8" type="ORF">ACFQGD_18350</name>
</gene>
<dbReference type="InterPro" id="IPR029060">
    <property type="entry name" value="PIN-like_dom_sf"/>
</dbReference>
<dbReference type="InterPro" id="IPR022907">
    <property type="entry name" value="VapC_family"/>
</dbReference>
<dbReference type="HAMAP" id="MF_00265">
    <property type="entry name" value="VapC_Nob1"/>
    <property type="match status" value="1"/>
</dbReference>
<keyword evidence="4 6" id="KW-0378">Hydrolase</keyword>
<dbReference type="CDD" id="cd18678">
    <property type="entry name" value="PIN_MtVapC25_VapC33-like"/>
    <property type="match status" value="1"/>
</dbReference>
<protein>
    <recommendedName>
        <fullName evidence="6">Ribonuclease VapC</fullName>
        <shortName evidence="6">RNase VapC</shortName>
        <ecNumber evidence="6">3.1.-.-</ecNumber>
    </recommendedName>
    <alternativeName>
        <fullName evidence="6">Toxin VapC</fullName>
    </alternativeName>
</protein>
<feature type="domain" description="PIN" evidence="7">
    <location>
        <begin position="2"/>
        <end position="134"/>
    </location>
</feature>
<name>A0ABW2C1C3_9PSEU</name>
<comment type="similarity">
    <text evidence="6">Belongs to the PINc/VapC protein family.</text>
</comment>
<keyword evidence="1 6" id="KW-1277">Toxin-antitoxin system</keyword>
<organism evidence="8 9">
    <name type="scientific">Haloechinothrix salitolerans</name>
    <dbReference type="NCBI Taxonomy" id="926830"/>
    <lineage>
        <taxon>Bacteria</taxon>
        <taxon>Bacillati</taxon>
        <taxon>Actinomycetota</taxon>
        <taxon>Actinomycetes</taxon>
        <taxon>Pseudonocardiales</taxon>
        <taxon>Pseudonocardiaceae</taxon>
        <taxon>Haloechinothrix</taxon>
    </lineage>
</organism>
<dbReference type="EMBL" id="JBHSXX010000001">
    <property type="protein sequence ID" value="MFC6869110.1"/>
    <property type="molecule type" value="Genomic_DNA"/>
</dbReference>
<evidence type="ECO:0000256" key="1">
    <source>
        <dbReference type="ARBA" id="ARBA00022649"/>
    </source>
</evidence>
<evidence type="ECO:0000313" key="9">
    <source>
        <dbReference type="Proteomes" id="UP001596337"/>
    </source>
</evidence>
<dbReference type="RefSeq" id="WP_345393489.1">
    <property type="nucleotide sequence ID" value="NZ_BAABLA010000019.1"/>
</dbReference>
<dbReference type="SUPFAM" id="SSF88723">
    <property type="entry name" value="PIN domain-like"/>
    <property type="match status" value="1"/>
</dbReference>
<keyword evidence="3 6" id="KW-0479">Metal-binding</keyword>
<evidence type="ECO:0000313" key="8">
    <source>
        <dbReference type="EMBL" id="MFC6869110.1"/>
    </source>
</evidence>
<evidence type="ECO:0000256" key="3">
    <source>
        <dbReference type="ARBA" id="ARBA00022723"/>
    </source>
</evidence>
<dbReference type="InterPro" id="IPR006226">
    <property type="entry name" value="Mtu_PIN"/>
</dbReference>
<dbReference type="EC" id="3.1.-.-" evidence="6"/>
<keyword evidence="5 6" id="KW-0460">Magnesium</keyword>
<comment type="cofactor">
    <cofactor evidence="6">
        <name>Mg(2+)</name>
        <dbReference type="ChEBI" id="CHEBI:18420"/>
    </cofactor>
</comment>
<evidence type="ECO:0000259" key="7">
    <source>
        <dbReference type="Pfam" id="PF01850"/>
    </source>
</evidence>
<keyword evidence="9" id="KW-1185">Reference proteome</keyword>
<dbReference type="NCBIfam" id="TIGR00028">
    <property type="entry name" value="Mtu_PIN_fam"/>
    <property type="match status" value="1"/>
</dbReference>
<feature type="binding site" evidence="6">
    <location>
        <position position="108"/>
    </location>
    <ligand>
        <name>Mg(2+)</name>
        <dbReference type="ChEBI" id="CHEBI:18420"/>
    </ligand>
</feature>
<evidence type="ECO:0000256" key="4">
    <source>
        <dbReference type="ARBA" id="ARBA00022801"/>
    </source>
</evidence>
<evidence type="ECO:0000256" key="5">
    <source>
        <dbReference type="ARBA" id="ARBA00022842"/>
    </source>
</evidence>
<comment type="caution">
    <text evidence="8">The sequence shown here is derived from an EMBL/GenBank/DDBJ whole genome shotgun (WGS) entry which is preliminary data.</text>
</comment>
<dbReference type="Proteomes" id="UP001596337">
    <property type="component" value="Unassembled WGS sequence"/>
</dbReference>